<reference evidence="1 2" key="1">
    <citation type="submission" date="2021-06" db="EMBL/GenBank/DDBJ databases">
        <title>Caerostris darwini draft genome.</title>
        <authorList>
            <person name="Kono N."/>
            <person name="Arakawa K."/>
        </authorList>
    </citation>
    <scope>NUCLEOTIDE SEQUENCE [LARGE SCALE GENOMIC DNA]</scope>
</reference>
<protein>
    <submittedName>
        <fullName evidence="1">Uncharacterized protein</fullName>
    </submittedName>
</protein>
<dbReference type="EMBL" id="BPLQ01006488">
    <property type="protein sequence ID" value="GIY22877.1"/>
    <property type="molecule type" value="Genomic_DNA"/>
</dbReference>
<gene>
    <name evidence="1" type="ORF">CDAR_599961</name>
</gene>
<proteinExistence type="predicted"/>
<dbReference type="Proteomes" id="UP001054837">
    <property type="component" value="Unassembled WGS sequence"/>
</dbReference>
<keyword evidence="2" id="KW-1185">Reference proteome</keyword>
<sequence length="100" mass="11171">MSHKFYLIDFRSSFTSETPSLVTDDNTLLGKENMVDVRALLGTETMTDISNPLSTGDMTDVSTPWSMDNMTFSASLKEGCFITHREICCTSIYMHVCGIK</sequence>
<name>A0AAV4RQZ0_9ARAC</name>
<accession>A0AAV4RQZ0</accession>
<evidence type="ECO:0000313" key="1">
    <source>
        <dbReference type="EMBL" id="GIY22877.1"/>
    </source>
</evidence>
<comment type="caution">
    <text evidence="1">The sequence shown here is derived from an EMBL/GenBank/DDBJ whole genome shotgun (WGS) entry which is preliminary data.</text>
</comment>
<evidence type="ECO:0000313" key="2">
    <source>
        <dbReference type="Proteomes" id="UP001054837"/>
    </source>
</evidence>
<dbReference type="AlphaFoldDB" id="A0AAV4RQZ0"/>
<organism evidence="1 2">
    <name type="scientific">Caerostris darwini</name>
    <dbReference type="NCBI Taxonomy" id="1538125"/>
    <lineage>
        <taxon>Eukaryota</taxon>
        <taxon>Metazoa</taxon>
        <taxon>Ecdysozoa</taxon>
        <taxon>Arthropoda</taxon>
        <taxon>Chelicerata</taxon>
        <taxon>Arachnida</taxon>
        <taxon>Araneae</taxon>
        <taxon>Araneomorphae</taxon>
        <taxon>Entelegynae</taxon>
        <taxon>Araneoidea</taxon>
        <taxon>Araneidae</taxon>
        <taxon>Caerostris</taxon>
    </lineage>
</organism>